<evidence type="ECO:0000256" key="6">
    <source>
        <dbReference type="SAM" id="MobiDB-lite"/>
    </source>
</evidence>
<dbReference type="SUPFAM" id="SSF53335">
    <property type="entry name" value="S-adenosyl-L-methionine-dependent methyltransferases"/>
    <property type="match status" value="1"/>
</dbReference>
<dbReference type="PANTHER" id="PTHR43667:SF1">
    <property type="entry name" value="CYCLOPROPANE-FATTY-ACYL-PHOSPHOLIPID SYNTHASE"/>
    <property type="match status" value="1"/>
</dbReference>
<keyword evidence="3" id="KW-0808">Transferase</keyword>
<dbReference type="PANTHER" id="PTHR43667">
    <property type="entry name" value="CYCLOPROPANE-FATTY-ACYL-PHOSPHOLIPID SYNTHASE"/>
    <property type="match status" value="1"/>
</dbReference>
<evidence type="ECO:0000256" key="1">
    <source>
        <dbReference type="ARBA" id="ARBA00010815"/>
    </source>
</evidence>
<dbReference type="EMBL" id="JAHFVK010000001">
    <property type="protein sequence ID" value="MBT2133393.1"/>
    <property type="molecule type" value="Genomic_DNA"/>
</dbReference>
<dbReference type="RefSeq" id="WP_214534647.1">
    <property type="nucleotide sequence ID" value="NZ_JAHFVK010000001.1"/>
</dbReference>
<keyword evidence="7" id="KW-0472">Membrane</keyword>
<dbReference type="Pfam" id="PF02353">
    <property type="entry name" value="CMAS"/>
    <property type="match status" value="1"/>
</dbReference>
<evidence type="ECO:0000256" key="2">
    <source>
        <dbReference type="ARBA" id="ARBA00022603"/>
    </source>
</evidence>
<organism evidence="8 9">
    <name type="scientific">Croceibacterium selenioxidans</name>
    <dbReference type="NCBI Taxonomy" id="2838833"/>
    <lineage>
        <taxon>Bacteria</taxon>
        <taxon>Pseudomonadati</taxon>
        <taxon>Pseudomonadota</taxon>
        <taxon>Alphaproteobacteria</taxon>
        <taxon>Sphingomonadales</taxon>
        <taxon>Erythrobacteraceae</taxon>
        <taxon>Croceibacterium</taxon>
    </lineage>
</organism>
<comment type="caution">
    <text evidence="8">The sequence shown here is derived from an EMBL/GenBank/DDBJ whole genome shotgun (WGS) entry which is preliminary data.</text>
</comment>
<feature type="transmembrane region" description="Helical" evidence="7">
    <location>
        <begin position="359"/>
        <end position="378"/>
    </location>
</feature>
<name>A0ABS5W290_9SPHN</name>
<evidence type="ECO:0000256" key="4">
    <source>
        <dbReference type="ARBA" id="ARBA00022691"/>
    </source>
</evidence>
<dbReference type="Gene3D" id="3.40.50.150">
    <property type="entry name" value="Vaccinia Virus protein VP39"/>
    <property type="match status" value="1"/>
</dbReference>
<keyword evidence="5" id="KW-0443">Lipid metabolism</keyword>
<reference evidence="8 9" key="1">
    <citation type="submission" date="2021-05" db="EMBL/GenBank/DDBJ databases">
        <title>Croceibacterium sp. LX-88 genome sequence.</title>
        <authorList>
            <person name="Luo X."/>
        </authorList>
    </citation>
    <scope>NUCLEOTIDE SEQUENCE [LARGE SCALE GENOMIC DNA]</scope>
    <source>
        <strain evidence="8 9">LX-88</strain>
    </source>
</reference>
<comment type="similarity">
    <text evidence="1">Belongs to the CFA/CMAS family.</text>
</comment>
<feature type="region of interest" description="Disordered" evidence="6">
    <location>
        <begin position="406"/>
        <end position="427"/>
    </location>
</feature>
<dbReference type="Proteomes" id="UP000811255">
    <property type="component" value="Unassembled WGS sequence"/>
</dbReference>
<dbReference type="CDD" id="cd02440">
    <property type="entry name" value="AdoMet_MTases"/>
    <property type="match status" value="1"/>
</dbReference>
<evidence type="ECO:0000256" key="7">
    <source>
        <dbReference type="SAM" id="Phobius"/>
    </source>
</evidence>
<keyword evidence="7" id="KW-1133">Transmembrane helix</keyword>
<evidence type="ECO:0000256" key="5">
    <source>
        <dbReference type="ARBA" id="ARBA00023098"/>
    </source>
</evidence>
<proteinExistence type="inferred from homology"/>
<dbReference type="PIRSF" id="PIRSF003085">
    <property type="entry name" value="CMAS"/>
    <property type="match status" value="1"/>
</dbReference>
<evidence type="ECO:0000256" key="3">
    <source>
        <dbReference type="ARBA" id="ARBA00022679"/>
    </source>
</evidence>
<keyword evidence="4" id="KW-0949">S-adenosyl-L-methionine</keyword>
<evidence type="ECO:0000313" key="9">
    <source>
        <dbReference type="Proteomes" id="UP000811255"/>
    </source>
</evidence>
<gene>
    <name evidence="8" type="ORF">KK137_03505</name>
</gene>
<keyword evidence="7" id="KW-0812">Transmembrane</keyword>
<keyword evidence="9" id="KW-1185">Reference proteome</keyword>
<keyword evidence="2" id="KW-0489">Methyltransferase</keyword>
<sequence length="427" mass="49144">MRLLDKMLGKLLKRGELTVIGPDGKTYRYGSPDPELKAVTVRLKDRRAAFEIARDPALGTAETWMDDRLQLVEGEIIDLCLIIRRNRRWEELDKSAGFLKKTGRLRHLLNTYNRKVNSRKNVAHHYDVGNDLYRQFLDPDMQYSCGYFTDPSNRIERAQLDKKAHIAAKLYLQPGQRVVDIGCGWGGLALYLNRVADVDVLGVTLSEEQLSLARERAEAAGVSDRVKFELMDYRDLEGPFDRVVSIGMFEHLGTRFFPTFFAKVRDLLTPEGVALIHTMGRMGGPGTTDRFMQKHIFPGGYLPALSEIILASERARLIMADCEALRMHYAYTLHAWYERFKANHDTIVELYDERFWRLYAFYLAASMTMFTDGGMIVYQLQYLRNRRATPITRNYMLEDEARFGEGEFRTPDPAPHPAHQGEFAPQK</sequence>
<evidence type="ECO:0000313" key="8">
    <source>
        <dbReference type="EMBL" id="MBT2133393.1"/>
    </source>
</evidence>
<accession>A0ABS5W290</accession>
<protein>
    <submittedName>
        <fullName evidence="8">Cyclopropane-fatty-acyl-phospholipid synthase family protein</fullName>
    </submittedName>
</protein>
<dbReference type="InterPro" id="IPR029063">
    <property type="entry name" value="SAM-dependent_MTases_sf"/>
</dbReference>
<dbReference type="InterPro" id="IPR050723">
    <property type="entry name" value="CFA/CMAS"/>
</dbReference>
<dbReference type="InterPro" id="IPR003333">
    <property type="entry name" value="CMAS"/>
</dbReference>